<dbReference type="PRINTS" id="PR00303">
    <property type="entry name" value="SECYTRNLCASE"/>
</dbReference>
<evidence type="ECO:0000313" key="14">
    <source>
        <dbReference type="EMBL" id="PCI30543.1"/>
    </source>
</evidence>
<evidence type="ECO:0000256" key="8">
    <source>
        <dbReference type="ARBA" id="ARBA00023136"/>
    </source>
</evidence>
<dbReference type="HAMAP" id="MF_01465">
    <property type="entry name" value="SecY"/>
    <property type="match status" value="1"/>
</dbReference>
<dbReference type="GO" id="GO:0043952">
    <property type="term" value="P:protein transport by the Sec complex"/>
    <property type="evidence" value="ECO:0007669"/>
    <property type="project" value="UniProtKB-UniRule"/>
</dbReference>
<protein>
    <recommendedName>
        <fullName evidence="9 10">Protein translocase subunit SecY</fullName>
    </recommendedName>
</protein>
<dbReference type="EMBL" id="NVSR01000004">
    <property type="protein sequence ID" value="PCI30543.1"/>
    <property type="molecule type" value="Genomic_DNA"/>
</dbReference>
<evidence type="ECO:0000256" key="9">
    <source>
        <dbReference type="ARBA" id="ARBA00039733"/>
    </source>
</evidence>
<evidence type="ECO:0000256" key="13">
    <source>
        <dbReference type="RuleBase" id="RU004349"/>
    </source>
</evidence>
<feature type="transmembrane region" description="Helical" evidence="10">
    <location>
        <begin position="154"/>
        <end position="174"/>
    </location>
</feature>
<accession>A0A2A4TAI2</accession>
<dbReference type="NCBIfam" id="TIGR00967">
    <property type="entry name" value="3a0501s007"/>
    <property type="match status" value="1"/>
</dbReference>
<evidence type="ECO:0000256" key="4">
    <source>
        <dbReference type="ARBA" id="ARBA00022692"/>
    </source>
</evidence>
<organism evidence="14 15">
    <name type="scientific">SAR324 cluster bacterium</name>
    <dbReference type="NCBI Taxonomy" id="2024889"/>
    <lineage>
        <taxon>Bacteria</taxon>
        <taxon>Deltaproteobacteria</taxon>
        <taxon>SAR324 cluster</taxon>
    </lineage>
</organism>
<dbReference type="FunFam" id="1.10.3370.10:FF:000001">
    <property type="entry name" value="Preprotein translocase subunit SecY"/>
    <property type="match status" value="1"/>
</dbReference>
<dbReference type="PANTHER" id="PTHR10906">
    <property type="entry name" value="SECY/SEC61-ALPHA FAMILY MEMBER"/>
    <property type="match status" value="1"/>
</dbReference>
<dbReference type="Proteomes" id="UP000218113">
    <property type="component" value="Unassembled WGS sequence"/>
</dbReference>
<proteinExistence type="inferred from homology"/>
<evidence type="ECO:0000313" key="15">
    <source>
        <dbReference type="Proteomes" id="UP000218113"/>
    </source>
</evidence>
<dbReference type="AlphaFoldDB" id="A0A2A4TAI2"/>
<keyword evidence="4 10" id="KW-0812">Transmembrane</keyword>
<dbReference type="PROSITE" id="PS00755">
    <property type="entry name" value="SECY_1"/>
    <property type="match status" value="1"/>
</dbReference>
<dbReference type="GO" id="GO:0005886">
    <property type="term" value="C:plasma membrane"/>
    <property type="evidence" value="ECO:0007669"/>
    <property type="project" value="UniProtKB-SubCell"/>
</dbReference>
<comment type="subunit">
    <text evidence="10">Component of the Sec protein translocase complex. Heterotrimer consisting of SecY, SecE and SecG subunits. The heterotrimers can form oligomers, although 1 heterotrimer is thought to be able to translocate proteins. Interacts with the ribosome. Interacts with SecDF, and other proteins may be involved. Interacts with SecA.</text>
</comment>
<dbReference type="Gene3D" id="1.10.3370.10">
    <property type="entry name" value="SecY subunit domain"/>
    <property type="match status" value="1"/>
</dbReference>
<dbReference type="InterPro" id="IPR030659">
    <property type="entry name" value="SecY_CS"/>
</dbReference>
<name>A0A2A4TAI2_9DELT</name>
<comment type="subcellular location">
    <subcellularLocation>
        <location evidence="10">Cell membrane</location>
        <topology evidence="10">Multi-pass membrane protein</topology>
    </subcellularLocation>
    <subcellularLocation>
        <location evidence="1 12">Membrane</location>
        <topology evidence="1 12">Multi-pass membrane protein</topology>
    </subcellularLocation>
</comment>
<keyword evidence="3 10" id="KW-0813">Transport</keyword>
<feature type="transmembrane region" description="Helical" evidence="10">
    <location>
        <begin position="117"/>
        <end position="134"/>
    </location>
</feature>
<dbReference type="Pfam" id="PF00344">
    <property type="entry name" value="SecY"/>
    <property type="match status" value="1"/>
</dbReference>
<gene>
    <name evidence="10" type="primary">secY</name>
    <name evidence="14" type="ORF">COB67_01815</name>
</gene>
<evidence type="ECO:0000256" key="6">
    <source>
        <dbReference type="ARBA" id="ARBA00022989"/>
    </source>
</evidence>
<feature type="transmembrane region" description="Helical" evidence="10">
    <location>
        <begin position="310"/>
        <end position="330"/>
    </location>
</feature>
<keyword evidence="7 10" id="KW-0811">Translocation</keyword>
<evidence type="ECO:0000256" key="1">
    <source>
        <dbReference type="ARBA" id="ARBA00004141"/>
    </source>
</evidence>
<dbReference type="InterPro" id="IPR002208">
    <property type="entry name" value="SecY/SEC61-alpha"/>
</dbReference>
<feature type="transmembrane region" description="Helical" evidence="10">
    <location>
        <begin position="18"/>
        <end position="36"/>
    </location>
</feature>
<dbReference type="GO" id="GO:0065002">
    <property type="term" value="P:intracellular protein transmembrane transport"/>
    <property type="evidence" value="ECO:0007669"/>
    <property type="project" value="UniProtKB-UniRule"/>
</dbReference>
<dbReference type="PIRSF" id="PIRSF004557">
    <property type="entry name" value="SecY"/>
    <property type="match status" value="1"/>
</dbReference>
<keyword evidence="8 10" id="KW-0472">Membrane</keyword>
<feature type="transmembrane region" description="Helical" evidence="10">
    <location>
        <begin position="186"/>
        <end position="208"/>
    </location>
</feature>
<feature type="transmembrane region" description="Helical" evidence="10">
    <location>
        <begin position="214"/>
        <end position="236"/>
    </location>
</feature>
<feature type="transmembrane region" description="Helical" evidence="10">
    <location>
        <begin position="72"/>
        <end position="97"/>
    </location>
</feature>
<evidence type="ECO:0000256" key="2">
    <source>
        <dbReference type="ARBA" id="ARBA00005751"/>
    </source>
</evidence>
<feature type="transmembrane region" description="Helical" evidence="10">
    <location>
        <begin position="364"/>
        <end position="390"/>
    </location>
</feature>
<keyword evidence="10" id="KW-1003">Cell membrane</keyword>
<reference evidence="15" key="1">
    <citation type="submission" date="2017-08" db="EMBL/GenBank/DDBJ databases">
        <title>A dynamic microbial community with high functional redundancy inhabits the cold, oxic subseafloor aquifer.</title>
        <authorList>
            <person name="Tully B.J."/>
            <person name="Wheat C.G."/>
            <person name="Glazer B.T."/>
            <person name="Huber J.A."/>
        </authorList>
    </citation>
    <scope>NUCLEOTIDE SEQUENCE [LARGE SCALE GENOMIC DNA]</scope>
</reference>
<dbReference type="InterPro" id="IPR023201">
    <property type="entry name" value="SecY_dom_sf"/>
</dbReference>
<dbReference type="SUPFAM" id="SSF103491">
    <property type="entry name" value="Preprotein translocase SecY subunit"/>
    <property type="match status" value="1"/>
</dbReference>
<evidence type="ECO:0000256" key="7">
    <source>
        <dbReference type="ARBA" id="ARBA00023010"/>
    </source>
</evidence>
<comment type="caution">
    <text evidence="14">The sequence shown here is derived from an EMBL/GenBank/DDBJ whole genome shotgun (WGS) entry which is preliminary data.</text>
</comment>
<dbReference type="PROSITE" id="PS00756">
    <property type="entry name" value="SECY_2"/>
    <property type="match status" value="1"/>
</dbReference>
<evidence type="ECO:0000256" key="5">
    <source>
        <dbReference type="ARBA" id="ARBA00022927"/>
    </source>
</evidence>
<dbReference type="InterPro" id="IPR026593">
    <property type="entry name" value="SecY"/>
</dbReference>
<keyword evidence="6 10" id="KW-1133">Transmembrane helix</keyword>
<evidence type="ECO:0000256" key="12">
    <source>
        <dbReference type="RuleBase" id="RU003484"/>
    </source>
</evidence>
<comment type="function">
    <text evidence="10 11">The central subunit of the protein translocation channel SecYEG. Consists of two halves formed by TMs 1-5 and 6-10. These two domains form a lateral gate at the front which open onto the bilayer between TMs 2 and 7, and are clamped together by SecE at the back. The channel is closed by both a pore ring composed of hydrophobic SecY resides and a short helix (helix 2A) on the extracellular side of the membrane which forms a plug. The plug probably moves laterally to allow the channel to open. The ring and the pore may move independently.</text>
</comment>
<sequence length="438" mass="48085">MIDVFKNIVKIEELRKRILYTLMMLIVFRIGAHIPIPGIDSKALASFFNANSSGLLGHLDMFSGGALRNMTIFALGIMPYISASIIMQLLTAVFPVLERLSREGEAGRKKITQYTRYGTIVLGIIQGFGIAVGLESMGGLDGSKVVLAGMNTWAFRFTTVVTLTAGTAFIMWVGEQISERGIGNGISLIIFAGIITGIPSAIVQTIALMDTGDITLFVILLVGIIIVGVIGVVIYFETANRKIPVQYARRTQGKKTFGGQFSHLPLKINASGVIPPIFASSILAFPATITGFTTIGWVQDIGNNLVPGRLLYNVVFVILIFFFCFFYTAIQYNPMKIAEEMKRYGGFIPGIRPGKKTADYLNLVLTRLTFGGAFYLSLICVLPSILYVYFKVPFSFGGTAVLIVVGVALDTILQVETFLLNQNYDGFIRKSKKRKRHY</sequence>
<feature type="transmembrane region" description="Helical" evidence="10">
    <location>
        <begin position="277"/>
        <end position="298"/>
    </location>
</feature>
<evidence type="ECO:0000256" key="10">
    <source>
        <dbReference type="HAMAP-Rule" id="MF_01465"/>
    </source>
</evidence>
<comment type="similarity">
    <text evidence="2 10 13">Belongs to the SecY/SEC61-alpha family.</text>
</comment>
<keyword evidence="5 10" id="KW-0653">Protein transport</keyword>
<dbReference type="GO" id="GO:0006605">
    <property type="term" value="P:protein targeting"/>
    <property type="evidence" value="ECO:0007669"/>
    <property type="project" value="UniProtKB-UniRule"/>
</dbReference>
<evidence type="ECO:0000256" key="11">
    <source>
        <dbReference type="RuleBase" id="RU000537"/>
    </source>
</evidence>
<feature type="transmembrane region" description="Helical" evidence="10">
    <location>
        <begin position="396"/>
        <end position="420"/>
    </location>
</feature>
<evidence type="ECO:0000256" key="3">
    <source>
        <dbReference type="ARBA" id="ARBA00022448"/>
    </source>
</evidence>